<dbReference type="OrthoDB" id="196367at2759"/>
<gene>
    <name evidence="2" type="ORF">SteCoe_19251</name>
</gene>
<organism evidence="2 3">
    <name type="scientific">Stentor coeruleus</name>
    <dbReference type="NCBI Taxonomy" id="5963"/>
    <lineage>
        <taxon>Eukaryota</taxon>
        <taxon>Sar</taxon>
        <taxon>Alveolata</taxon>
        <taxon>Ciliophora</taxon>
        <taxon>Postciliodesmatophora</taxon>
        <taxon>Heterotrichea</taxon>
        <taxon>Heterotrichida</taxon>
        <taxon>Stentoridae</taxon>
        <taxon>Stentor</taxon>
    </lineage>
</organism>
<dbReference type="Pfam" id="PF03133">
    <property type="entry name" value="TTL"/>
    <property type="match status" value="1"/>
</dbReference>
<keyword evidence="3" id="KW-1185">Reference proteome</keyword>
<protein>
    <recommendedName>
        <fullName evidence="4">Tubulin--tyrosine ligase-like protein 9</fullName>
    </recommendedName>
</protein>
<proteinExistence type="predicted"/>
<dbReference type="PROSITE" id="PS51221">
    <property type="entry name" value="TTL"/>
    <property type="match status" value="1"/>
</dbReference>
<dbReference type="EMBL" id="MPUH01000421">
    <property type="protein sequence ID" value="OMJ80501.1"/>
    <property type="molecule type" value="Genomic_DNA"/>
</dbReference>
<dbReference type="PANTHER" id="PTHR46069">
    <property type="entry name" value="TUBULIN TYROSINE LIGASE"/>
    <property type="match status" value="1"/>
</dbReference>
<dbReference type="Gene3D" id="3.30.470.20">
    <property type="entry name" value="ATP-grasp fold, B domain"/>
    <property type="match status" value="1"/>
</dbReference>
<sequence length="539" mass="62617">MSSDLNNFVIDEFPSKVSKKAAKESNFLDNKQNKHKLPDKDRRFMEEFKKNLPETRASTFKSAAASLVSGSTNKLRGVSVNTEKTRRERKLVKYTTSTDFKSTQGLKETQRMNLPILSSTSALEKKSAIDLSYKFFVGPGNNDTLVRNILSKKLGWIKTFTPHSANLIWTQLKEQSMFDLIPSGSERKPKKTDDKRQIYSNEEEASSQPQERMKVRIYNKLEWNKELASKKRLFYNMIAYYKSAGENPFKYIPLTFHIQEGAKDPSFADFVKKFNEFQREIPNDPHLNNCWIVKPGESTNRGIGITVCSSIEEVSKAVDEKVSMGSLKRTYIVQKYLYKPMLYLNRKFDIRCYTLVTIVNGLFNAYFYKEGYMRTSCQEFNMANIKDRFIHLTNDAVQKNSPNYGRFEDGNKLSYDEFQEYINTQLPNKINFKAIVYPKIRKIVQDTIKATYKKLDTRKRNHTFEILGYDFMLDEIYNPWLLEVNTNPCLALSGQYLASLIPAMVNDAFSIVLDPLFPVENPEASENINRFELIYSHRR</sequence>
<name>A0A1R2BUX9_9CILI</name>
<dbReference type="AlphaFoldDB" id="A0A1R2BUX9"/>
<evidence type="ECO:0008006" key="4">
    <source>
        <dbReference type="Google" id="ProtNLM"/>
    </source>
</evidence>
<evidence type="ECO:0000256" key="1">
    <source>
        <dbReference type="SAM" id="MobiDB-lite"/>
    </source>
</evidence>
<dbReference type="InterPro" id="IPR004344">
    <property type="entry name" value="TTL/TTLL_fam"/>
</dbReference>
<reference evidence="2 3" key="1">
    <citation type="submission" date="2016-11" db="EMBL/GenBank/DDBJ databases">
        <title>The macronuclear genome of Stentor coeruleus: a giant cell with tiny introns.</title>
        <authorList>
            <person name="Slabodnick M."/>
            <person name="Ruby J.G."/>
            <person name="Reiff S.B."/>
            <person name="Swart E.C."/>
            <person name="Gosai S."/>
            <person name="Prabakaran S."/>
            <person name="Witkowska E."/>
            <person name="Larue G.E."/>
            <person name="Fisher S."/>
            <person name="Freeman R.M."/>
            <person name="Gunawardena J."/>
            <person name="Chu W."/>
            <person name="Stover N.A."/>
            <person name="Gregory B.D."/>
            <person name="Nowacki M."/>
            <person name="Derisi J."/>
            <person name="Roy S.W."/>
            <person name="Marshall W.F."/>
            <person name="Sood P."/>
        </authorList>
    </citation>
    <scope>NUCLEOTIDE SEQUENCE [LARGE SCALE GENOMIC DNA]</scope>
    <source>
        <strain evidence="2">WM001</strain>
    </source>
</reference>
<dbReference type="Proteomes" id="UP000187209">
    <property type="component" value="Unassembled WGS sequence"/>
</dbReference>
<dbReference type="SUPFAM" id="SSF56059">
    <property type="entry name" value="Glutathione synthetase ATP-binding domain-like"/>
    <property type="match status" value="1"/>
</dbReference>
<evidence type="ECO:0000313" key="2">
    <source>
        <dbReference type="EMBL" id="OMJ80501.1"/>
    </source>
</evidence>
<comment type="caution">
    <text evidence="2">The sequence shown here is derived from an EMBL/GenBank/DDBJ whole genome shotgun (WGS) entry which is preliminary data.</text>
</comment>
<accession>A0A1R2BUX9</accession>
<feature type="compositionally biased region" description="Basic and acidic residues" evidence="1">
    <location>
        <begin position="185"/>
        <end position="197"/>
    </location>
</feature>
<evidence type="ECO:0000313" key="3">
    <source>
        <dbReference type="Proteomes" id="UP000187209"/>
    </source>
</evidence>
<feature type="region of interest" description="Disordered" evidence="1">
    <location>
        <begin position="182"/>
        <end position="211"/>
    </location>
</feature>
<dbReference type="PANTHER" id="PTHR46069:SF1">
    <property type="entry name" value="CHROMOSOME UNDETERMINED SCAFFOLD_125, WHOLE GENOME SHOTGUN SEQUENCE"/>
    <property type="match status" value="1"/>
</dbReference>